<sequence>MTAPGCTLTATLRARPERREELLALLSTFIDKSRSEPGCLEYQLQVSKDDPLVFMFYENWVERADLDRHMALPYQQDWFKRQPELLAQPAEMKFFDMVSDYDR</sequence>
<dbReference type="InterPro" id="IPR050744">
    <property type="entry name" value="AI-2_Isomerase_LsrG"/>
</dbReference>
<dbReference type="SUPFAM" id="SSF54909">
    <property type="entry name" value="Dimeric alpha+beta barrel"/>
    <property type="match status" value="1"/>
</dbReference>
<proteinExistence type="predicted"/>
<keyword evidence="1" id="KW-0503">Monooxygenase</keyword>
<dbReference type="InterPro" id="IPR011008">
    <property type="entry name" value="Dimeric_a/b-barrel"/>
</dbReference>
<dbReference type="Proteomes" id="UP000550787">
    <property type="component" value="Unassembled WGS sequence"/>
</dbReference>
<evidence type="ECO:0000313" key="2">
    <source>
        <dbReference type="Proteomes" id="UP000550787"/>
    </source>
</evidence>
<dbReference type="GO" id="GO:0004497">
    <property type="term" value="F:monooxygenase activity"/>
    <property type="evidence" value="ECO:0007669"/>
    <property type="project" value="UniProtKB-KW"/>
</dbReference>
<dbReference type="EMBL" id="JABEQG010000024">
    <property type="protein sequence ID" value="MBB2157111.1"/>
    <property type="molecule type" value="Genomic_DNA"/>
</dbReference>
<accession>A0A7W4I6D2</accession>
<protein>
    <submittedName>
        <fullName evidence="1">Antibiotic biosynthesis monooxygenase</fullName>
    </submittedName>
</protein>
<dbReference type="InterPro" id="IPR007138">
    <property type="entry name" value="ABM_dom"/>
</dbReference>
<reference evidence="1 2" key="1">
    <citation type="submission" date="2020-04" db="EMBL/GenBank/DDBJ databases">
        <title>Description of novel Gluconacetobacter.</title>
        <authorList>
            <person name="Sombolestani A."/>
        </authorList>
    </citation>
    <scope>NUCLEOTIDE SEQUENCE [LARGE SCALE GENOMIC DNA]</scope>
    <source>
        <strain evidence="1 2">LMG 7603</strain>
    </source>
</reference>
<name>A0A7W4I6D2_GLUDI</name>
<comment type="caution">
    <text evidence="1">The sequence shown here is derived from an EMBL/GenBank/DDBJ whole genome shotgun (WGS) entry which is preliminary data.</text>
</comment>
<keyword evidence="1" id="KW-0560">Oxidoreductase</keyword>
<dbReference type="PROSITE" id="PS51725">
    <property type="entry name" value="ABM"/>
    <property type="match status" value="1"/>
</dbReference>
<evidence type="ECO:0000313" key="1">
    <source>
        <dbReference type="EMBL" id="MBB2157111.1"/>
    </source>
</evidence>
<dbReference type="PANTHER" id="PTHR33336:SF3">
    <property type="entry name" value="ABM DOMAIN-CONTAINING PROTEIN"/>
    <property type="match status" value="1"/>
</dbReference>
<gene>
    <name evidence="1" type="ORF">HLH33_12455</name>
</gene>
<dbReference type="AlphaFoldDB" id="A0A7W4I6D2"/>
<dbReference type="OMA" id="YMREAFD"/>
<dbReference type="RefSeq" id="WP_012224819.1">
    <property type="nucleotide sequence ID" value="NZ_JABEQG010000024.1"/>
</dbReference>
<dbReference type="Pfam" id="PF03992">
    <property type="entry name" value="ABM"/>
    <property type="match status" value="1"/>
</dbReference>
<organism evidence="1 2">
    <name type="scientific">Gluconacetobacter diazotrophicus</name>
    <name type="common">Acetobacter diazotrophicus</name>
    <dbReference type="NCBI Taxonomy" id="33996"/>
    <lineage>
        <taxon>Bacteria</taxon>
        <taxon>Pseudomonadati</taxon>
        <taxon>Pseudomonadota</taxon>
        <taxon>Alphaproteobacteria</taxon>
        <taxon>Acetobacterales</taxon>
        <taxon>Acetobacteraceae</taxon>
        <taxon>Gluconacetobacter</taxon>
    </lineage>
</organism>
<dbReference type="Gene3D" id="3.30.70.100">
    <property type="match status" value="1"/>
</dbReference>
<dbReference type="PANTHER" id="PTHR33336">
    <property type="entry name" value="QUINOL MONOOXYGENASE YGIN-RELATED"/>
    <property type="match status" value="1"/>
</dbReference>